<accession>B2IKR6</accession>
<proteinExistence type="predicted"/>
<dbReference type="PANTHER" id="PTHR41252">
    <property type="entry name" value="BLR2505 PROTEIN"/>
    <property type="match status" value="1"/>
</dbReference>
<dbReference type="HOGENOM" id="CLU_107220_1_0_5"/>
<dbReference type="Gene3D" id="3.10.450.50">
    <property type="match status" value="1"/>
</dbReference>
<keyword evidence="1" id="KW-0812">Transmembrane</keyword>
<name>B2IKR6_BEII9</name>
<keyword evidence="4" id="KW-1185">Reference proteome</keyword>
<dbReference type="PANTHER" id="PTHR41252:SF1">
    <property type="entry name" value="BLR2505 PROTEIN"/>
    <property type="match status" value="1"/>
</dbReference>
<sequence>MLPTLKTRTRDIYNAALGVAATTVALVAIQPEARASFDTGIRNKAAVQQSFDAWRGGTGSPYDLLADDARWTIEGYSVASRTYPTKEAFMREVIRPFNARMQAPLKPTVRSLYADGDTVVVFFDARGTARDGQPYANTYAWFLDMRNGQIIRASAFFDAIEFNDLWARVAPAPAN</sequence>
<dbReference type="KEGG" id="bid:Bind_1469"/>
<dbReference type="Proteomes" id="UP000001695">
    <property type="component" value="Chromosome"/>
</dbReference>
<dbReference type="STRING" id="395963.Bind_1469"/>
<dbReference type="EMBL" id="CP001016">
    <property type="protein sequence ID" value="ACB95105.1"/>
    <property type="molecule type" value="Genomic_DNA"/>
</dbReference>
<dbReference type="SUPFAM" id="SSF54427">
    <property type="entry name" value="NTF2-like"/>
    <property type="match status" value="1"/>
</dbReference>
<dbReference type="Pfam" id="PF12680">
    <property type="entry name" value="SnoaL_2"/>
    <property type="match status" value="1"/>
</dbReference>
<dbReference type="OrthoDB" id="1450423at2"/>
<gene>
    <name evidence="3" type="ordered locus">Bind_1469</name>
</gene>
<reference evidence="4" key="1">
    <citation type="submission" date="2008-03" db="EMBL/GenBank/DDBJ databases">
        <title>Complete sequence of chromosome of Beijerinckia indica subsp. indica ATCC 9039.</title>
        <authorList>
            <consortium name="US DOE Joint Genome Institute"/>
            <person name="Copeland A."/>
            <person name="Lucas S."/>
            <person name="Lapidus A."/>
            <person name="Glavina del Rio T."/>
            <person name="Dalin E."/>
            <person name="Tice H."/>
            <person name="Bruce D."/>
            <person name="Goodwin L."/>
            <person name="Pitluck S."/>
            <person name="LaButti K."/>
            <person name="Schmutz J."/>
            <person name="Larimer F."/>
            <person name="Land M."/>
            <person name="Hauser L."/>
            <person name="Kyrpides N."/>
            <person name="Mikhailova N."/>
            <person name="Dunfield P.F."/>
            <person name="Dedysh S.N."/>
            <person name="Liesack W."/>
            <person name="Saw J.H."/>
            <person name="Alam M."/>
            <person name="Chen Y."/>
            <person name="Murrell J.C."/>
            <person name="Richardson P."/>
        </authorList>
    </citation>
    <scope>NUCLEOTIDE SEQUENCE [LARGE SCALE GENOMIC DNA]</scope>
    <source>
        <strain evidence="4">ATCC 9039 / DSM 1715 / NCIMB 8712</strain>
    </source>
</reference>
<dbReference type="InterPro" id="IPR032710">
    <property type="entry name" value="NTF2-like_dom_sf"/>
</dbReference>
<keyword evidence="1" id="KW-0472">Membrane</keyword>
<evidence type="ECO:0000256" key="1">
    <source>
        <dbReference type="SAM" id="Phobius"/>
    </source>
</evidence>
<protein>
    <recommendedName>
        <fullName evidence="2">SnoaL-like domain-containing protein</fullName>
    </recommendedName>
</protein>
<evidence type="ECO:0000259" key="2">
    <source>
        <dbReference type="Pfam" id="PF12680"/>
    </source>
</evidence>
<keyword evidence="1" id="KW-1133">Transmembrane helix</keyword>
<evidence type="ECO:0000313" key="4">
    <source>
        <dbReference type="Proteomes" id="UP000001695"/>
    </source>
</evidence>
<dbReference type="eggNOG" id="COG3631">
    <property type="taxonomic scope" value="Bacteria"/>
</dbReference>
<feature type="domain" description="SnoaL-like" evidence="2">
    <location>
        <begin position="47"/>
        <end position="152"/>
    </location>
</feature>
<organism evidence="3 4">
    <name type="scientific">Beijerinckia indica subsp. indica (strain ATCC 9039 / DSM 1715 / NCIMB 8712)</name>
    <dbReference type="NCBI Taxonomy" id="395963"/>
    <lineage>
        <taxon>Bacteria</taxon>
        <taxon>Pseudomonadati</taxon>
        <taxon>Pseudomonadota</taxon>
        <taxon>Alphaproteobacteria</taxon>
        <taxon>Hyphomicrobiales</taxon>
        <taxon>Beijerinckiaceae</taxon>
        <taxon>Beijerinckia</taxon>
    </lineage>
</organism>
<feature type="transmembrane region" description="Helical" evidence="1">
    <location>
        <begin position="12"/>
        <end position="29"/>
    </location>
</feature>
<evidence type="ECO:0000313" key="3">
    <source>
        <dbReference type="EMBL" id="ACB95105.1"/>
    </source>
</evidence>
<dbReference type="AlphaFoldDB" id="B2IKR6"/>
<dbReference type="RefSeq" id="WP_012384462.1">
    <property type="nucleotide sequence ID" value="NC_010581.1"/>
</dbReference>
<reference evidence="3 4" key="2">
    <citation type="journal article" date="2010" name="J. Bacteriol.">
        <title>Complete genome sequence of Beijerinckia indica subsp. indica.</title>
        <authorList>
            <person name="Tamas I."/>
            <person name="Dedysh S.N."/>
            <person name="Liesack W."/>
            <person name="Stott M.B."/>
            <person name="Alam M."/>
            <person name="Murrell J.C."/>
            <person name="Dunfield P.F."/>
        </authorList>
    </citation>
    <scope>NUCLEOTIDE SEQUENCE [LARGE SCALE GENOMIC DNA]</scope>
    <source>
        <strain evidence="4">ATCC 9039 / DSM 1715 / NCIMB 8712</strain>
    </source>
</reference>
<dbReference type="InterPro" id="IPR037401">
    <property type="entry name" value="SnoaL-like"/>
</dbReference>